<keyword evidence="8" id="KW-1185">Reference proteome</keyword>
<proteinExistence type="inferred from homology"/>
<evidence type="ECO:0000256" key="4">
    <source>
        <dbReference type="ARBA" id="ARBA00023004"/>
    </source>
</evidence>
<reference evidence="7 8" key="1">
    <citation type="submission" date="2020-08" db="EMBL/GenBank/DDBJ databases">
        <title>Amycolatopsis sp. nov. DR6-1 isolated from Dendrobium heterocarpum.</title>
        <authorList>
            <person name="Tedsree N."/>
            <person name="Kuncharoen N."/>
            <person name="Likhitwitayawuid K."/>
            <person name="Tanasupawat S."/>
        </authorList>
    </citation>
    <scope>NUCLEOTIDE SEQUENCE [LARGE SCALE GENOMIC DNA]</scope>
    <source>
        <strain evidence="7 8">DR6-1</strain>
    </source>
</reference>
<evidence type="ECO:0000259" key="6">
    <source>
        <dbReference type="Pfam" id="PF02668"/>
    </source>
</evidence>
<dbReference type="NCBIfam" id="NF041363">
    <property type="entry name" value="GntD_guanitoxin"/>
    <property type="match status" value="1"/>
</dbReference>
<keyword evidence="3" id="KW-0560">Oxidoreductase</keyword>
<evidence type="ECO:0000256" key="5">
    <source>
        <dbReference type="PIRSR" id="PIRSR019543-2"/>
    </source>
</evidence>
<evidence type="ECO:0000256" key="2">
    <source>
        <dbReference type="ARBA" id="ARBA00022723"/>
    </source>
</evidence>
<comment type="similarity">
    <text evidence="1">Belongs to the clavaminate synthase family.</text>
</comment>
<dbReference type="InterPro" id="IPR053447">
    <property type="entry name" value="Alpha-KG_dependent_hydroxylase"/>
</dbReference>
<keyword evidence="7" id="KW-0223">Dioxygenase</keyword>
<dbReference type="RefSeq" id="WP_182888988.1">
    <property type="nucleotide sequence ID" value="NZ_JACGZW010000001.1"/>
</dbReference>
<dbReference type="GO" id="GO:0005506">
    <property type="term" value="F:iron ion binding"/>
    <property type="evidence" value="ECO:0007669"/>
    <property type="project" value="InterPro"/>
</dbReference>
<dbReference type="Gene3D" id="3.60.130.10">
    <property type="entry name" value="Clavaminate synthase-like"/>
    <property type="match status" value="1"/>
</dbReference>
<feature type="binding site" evidence="5">
    <location>
        <position position="156"/>
    </location>
    <ligand>
        <name>Fe cation</name>
        <dbReference type="ChEBI" id="CHEBI:24875"/>
    </ligand>
</feature>
<evidence type="ECO:0000256" key="1">
    <source>
        <dbReference type="ARBA" id="ARBA00008425"/>
    </source>
</evidence>
<evidence type="ECO:0000256" key="3">
    <source>
        <dbReference type="ARBA" id="ARBA00023002"/>
    </source>
</evidence>
<dbReference type="Pfam" id="PF02668">
    <property type="entry name" value="TauD"/>
    <property type="match status" value="1"/>
</dbReference>
<feature type="binding site" evidence="5">
    <location>
        <position position="154"/>
    </location>
    <ligand>
        <name>Fe cation</name>
        <dbReference type="ChEBI" id="CHEBI:24875"/>
    </ligand>
</feature>
<evidence type="ECO:0000313" key="7">
    <source>
        <dbReference type="EMBL" id="MBB1151746.1"/>
    </source>
</evidence>
<dbReference type="GO" id="GO:0051213">
    <property type="term" value="F:dioxygenase activity"/>
    <property type="evidence" value="ECO:0007669"/>
    <property type="project" value="UniProtKB-KW"/>
</dbReference>
<dbReference type="PIRSF" id="PIRSF019543">
    <property type="entry name" value="Clavaminate_syn"/>
    <property type="match status" value="1"/>
</dbReference>
<accession>A0A7W3VRA5</accession>
<sequence length="351" mass="39112">MHLTTADTLARFALTRREVDEIEGLLSRLMSRHDRADNPGFLAAAALHAQELPLRLRSTLGAMRTRETNAACVVSGLPVNDAAIGPTPRHWARQPDRGSTLREELWLVLVASLLGEIFGWATQQNGAVVHDISPSPGHEHTQLGSGSSETLAWHTEEAFHPLRCDYLALLGLRNHDLIPTTFASIGDVTLDSEVRDVLFQPRFRIRPDDSHLAAEDRTAEIPPGREGTLLLAARDRVDQMNSSPQRVAVLSGDPVAPYLAIDPYYMDVPGDDPPARAALDAICRAIDRRLREIVLRPGDIVLIDNFRAVHGRASFRARYDGTDRWFKRVNITRDLRKSRAHRLACDSRVVY</sequence>
<evidence type="ECO:0000313" key="8">
    <source>
        <dbReference type="Proteomes" id="UP000526734"/>
    </source>
</evidence>
<dbReference type="InterPro" id="IPR042098">
    <property type="entry name" value="TauD-like_sf"/>
</dbReference>
<keyword evidence="4 5" id="KW-0408">Iron</keyword>
<name>A0A7W3VRA5_9PSEU</name>
<protein>
    <submittedName>
        <fullName evidence="7">TauD/TfdA family dioxygenase</fullName>
    </submittedName>
</protein>
<dbReference type="InterPro" id="IPR003819">
    <property type="entry name" value="TauD/TfdA-like"/>
</dbReference>
<feature type="domain" description="TauD/TfdA-like" evidence="6">
    <location>
        <begin position="259"/>
        <end position="329"/>
    </location>
</feature>
<dbReference type="InterPro" id="IPR014503">
    <property type="entry name" value="Clavaminate_syn-like"/>
</dbReference>
<comment type="caution">
    <text evidence="7">The sequence shown here is derived from an EMBL/GenBank/DDBJ whole genome shotgun (WGS) entry which is preliminary data.</text>
</comment>
<dbReference type="Proteomes" id="UP000526734">
    <property type="component" value="Unassembled WGS sequence"/>
</dbReference>
<dbReference type="EMBL" id="JACGZW010000001">
    <property type="protein sequence ID" value="MBB1151746.1"/>
    <property type="molecule type" value="Genomic_DNA"/>
</dbReference>
<dbReference type="SUPFAM" id="SSF51197">
    <property type="entry name" value="Clavaminate synthase-like"/>
    <property type="match status" value="1"/>
</dbReference>
<dbReference type="AlphaFoldDB" id="A0A7W3VRA5"/>
<gene>
    <name evidence="7" type="ORF">H4281_01235</name>
</gene>
<keyword evidence="2 5" id="KW-0479">Metal-binding</keyword>
<organism evidence="7 8">
    <name type="scientific">Amycolatopsis dendrobii</name>
    <dbReference type="NCBI Taxonomy" id="2760662"/>
    <lineage>
        <taxon>Bacteria</taxon>
        <taxon>Bacillati</taxon>
        <taxon>Actinomycetota</taxon>
        <taxon>Actinomycetes</taxon>
        <taxon>Pseudonocardiales</taxon>
        <taxon>Pseudonocardiaceae</taxon>
        <taxon>Amycolatopsis</taxon>
    </lineage>
</organism>